<proteinExistence type="predicted"/>
<dbReference type="AlphaFoldDB" id="A0A6J7CXA5"/>
<evidence type="ECO:0000256" key="1">
    <source>
        <dbReference type="SAM" id="MobiDB-lite"/>
    </source>
</evidence>
<accession>A0A6J7CXA5</accession>
<protein>
    <submittedName>
        <fullName evidence="2">Unannotated protein</fullName>
    </submittedName>
</protein>
<organism evidence="2">
    <name type="scientific">freshwater metagenome</name>
    <dbReference type="NCBI Taxonomy" id="449393"/>
    <lineage>
        <taxon>unclassified sequences</taxon>
        <taxon>metagenomes</taxon>
        <taxon>ecological metagenomes</taxon>
    </lineage>
</organism>
<gene>
    <name evidence="2" type="ORF">UFOPK3423_00314</name>
</gene>
<feature type="region of interest" description="Disordered" evidence="1">
    <location>
        <begin position="120"/>
        <end position="140"/>
    </location>
</feature>
<sequence length="197" mass="21897">MRTEHSEQLAVCERQARSQVRVQGSDDALALGSAHRGVEQPIGGGDLLGVGHAALVLRDEGQVFLKCPQQKVASESFESLRKTPEGVVGADRLDRAQADRTTVEPLGQPHDRHAGLRVARHDRPLDRRGAAPARQQRRMHVEHRVFGQQRLANQHPIGADDDVARGRADSLADLRRSEILRLQERDPELARDVGHRR</sequence>
<name>A0A6J7CXA5_9ZZZZ</name>
<evidence type="ECO:0000313" key="2">
    <source>
        <dbReference type="EMBL" id="CAB4862601.1"/>
    </source>
</evidence>
<dbReference type="EMBL" id="CAFBLQ010000021">
    <property type="protein sequence ID" value="CAB4862601.1"/>
    <property type="molecule type" value="Genomic_DNA"/>
</dbReference>
<feature type="compositionally biased region" description="Basic and acidic residues" evidence="1">
    <location>
        <begin position="120"/>
        <end position="129"/>
    </location>
</feature>
<reference evidence="2" key="1">
    <citation type="submission" date="2020-05" db="EMBL/GenBank/DDBJ databases">
        <authorList>
            <person name="Chiriac C."/>
            <person name="Salcher M."/>
            <person name="Ghai R."/>
            <person name="Kavagutti S V."/>
        </authorList>
    </citation>
    <scope>NUCLEOTIDE SEQUENCE</scope>
</reference>